<reference evidence="1" key="1">
    <citation type="submission" date="2023-03" db="EMBL/GenBank/DDBJ databases">
        <title>Massive genome expansion in bonnet fungi (Mycena s.s.) driven by repeated elements and novel gene families across ecological guilds.</title>
        <authorList>
            <consortium name="Lawrence Berkeley National Laboratory"/>
            <person name="Harder C.B."/>
            <person name="Miyauchi S."/>
            <person name="Viragh M."/>
            <person name="Kuo A."/>
            <person name="Thoen E."/>
            <person name="Andreopoulos B."/>
            <person name="Lu D."/>
            <person name="Skrede I."/>
            <person name="Drula E."/>
            <person name="Henrissat B."/>
            <person name="Morin E."/>
            <person name="Kohler A."/>
            <person name="Barry K."/>
            <person name="LaButti K."/>
            <person name="Morin E."/>
            <person name="Salamov A."/>
            <person name="Lipzen A."/>
            <person name="Mereny Z."/>
            <person name="Hegedus B."/>
            <person name="Baldrian P."/>
            <person name="Stursova M."/>
            <person name="Weitz H."/>
            <person name="Taylor A."/>
            <person name="Grigoriev I.V."/>
            <person name="Nagy L.G."/>
            <person name="Martin F."/>
            <person name="Kauserud H."/>
        </authorList>
    </citation>
    <scope>NUCLEOTIDE SEQUENCE</scope>
    <source>
        <strain evidence="1">CBHHK182m</strain>
    </source>
</reference>
<protein>
    <submittedName>
        <fullName evidence="1">Uncharacterized protein</fullName>
    </submittedName>
</protein>
<proteinExistence type="predicted"/>
<accession>A0AAD7I5K1</accession>
<name>A0AAD7I5K1_9AGAR</name>
<evidence type="ECO:0000313" key="1">
    <source>
        <dbReference type="EMBL" id="KAJ7734684.1"/>
    </source>
</evidence>
<sequence>MHPRHHTRRKKGEYCSRYMRPETVLFTYGESSTTITYGLPRQKQQELLAKHRTRAKARSNQERPLPNMSDYDLCCEYYREVYTMQTATSAALYVEASDYYSSDSESNTSVSLMPPLEPPVPASQYIGERAERYASTGTLLDTAADAADDGIGPPASQHIEKGERYANMDTLLFAVNGYVPIAEIPENLRFSPTSIPRELNVHTDAESLKRVWSLLNEVNRPQFPEMRRARHRDMFEDYEPPSHPLKIFTRTGVRHVKCRCTDGKHTSFERRQAYAFPDGQGNIVVKKSKSLLLALP</sequence>
<dbReference type="EMBL" id="JARKIB010000131">
    <property type="protein sequence ID" value="KAJ7734684.1"/>
    <property type="molecule type" value="Genomic_DNA"/>
</dbReference>
<keyword evidence="2" id="KW-1185">Reference proteome</keyword>
<dbReference type="Proteomes" id="UP001215598">
    <property type="component" value="Unassembled WGS sequence"/>
</dbReference>
<dbReference type="AlphaFoldDB" id="A0AAD7I5K1"/>
<comment type="caution">
    <text evidence="1">The sequence shown here is derived from an EMBL/GenBank/DDBJ whole genome shotgun (WGS) entry which is preliminary data.</text>
</comment>
<organism evidence="1 2">
    <name type="scientific">Mycena metata</name>
    <dbReference type="NCBI Taxonomy" id="1033252"/>
    <lineage>
        <taxon>Eukaryota</taxon>
        <taxon>Fungi</taxon>
        <taxon>Dikarya</taxon>
        <taxon>Basidiomycota</taxon>
        <taxon>Agaricomycotina</taxon>
        <taxon>Agaricomycetes</taxon>
        <taxon>Agaricomycetidae</taxon>
        <taxon>Agaricales</taxon>
        <taxon>Marasmiineae</taxon>
        <taxon>Mycenaceae</taxon>
        <taxon>Mycena</taxon>
    </lineage>
</organism>
<evidence type="ECO:0000313" key="2">
    <source>
        <dbReference type="Proteomes" id="UP001215598"/>
    </source>
</evidence>
<gene>
    <name evidence="1" type="ORF">B0H16DRAFT_1731744</name>
</gene>